<dbReference type="PROSITE" id="PS50977">
    <property type="entry name" value="HTH_TETR_2"/>
    <property type="match status" value="1"/>
</dbReference>
<organism evidence="6 7">
    <name type="scientific">Pontibacterium sinense</name>
    <dbReference type="NCBI Taxonomy" id="2781979"/>
    <lineage>
        <taxon>Bacteria</taxon>
        <taxon>Pseudomonadati</taxon>
        <taxon>Pseudomonadota</taxon>
        <taxon>Gammaproteobacteria</taxon>
        <taxon>Oceanospirillales</taxon>
        <taxon>Oceanospirillaceae</taxon>
        <taxon>Pontibacterium</taxon>
    </lineage>
</organism>
<dbReference type="EMBL" id="JADEYS010000016">
    <property type="protein sequence ID" value="MBE9398625.1"/>
    <property type="molecule type" value="Genomic_DNA"/>
</dbReference>
<dbReference type="PANTHER" id="PTHR30055">
    <property type="entry name" value="HTH-TYPE TRANSCRIPTIONAL REGULATOR RUTR"/>
    <property type="match status" value="1"/>
</dbReference>
<protein>
    <submittedName>
        <fullName evidence="6">TetR/AcrR family transcriptional regulator</fullName>
    </submittedName>
</protein>
<dbReference type="InterPro" id="IPR001647">
    <property type="entry name" value="HTH_TetR"/>
</dbReference>
<evidence type="ECO:0000256" key="4">
    <source>
        <dbReference type="PROSITE-ProRule" id="PRU00335"/>
    </source>
</evidence>
<evidence type="ECO:0000256" key="3">
    <source>
        <dbReference type="ARBA" id="ARBA00023163"/>
    </source>
</evidence>
<comment type="caution">
    <text evidence="6">The sequence shown here is derived from an EMBL/GenBank/DDBJ whole genome shotgun (WGS) entry which is preliminary data.</text>
</comment>
<dbReference type="GO" id="GO:0000976">
    <property type="term" value="F:transcription cis-regulatory region binding"/>
    <property type="evidence" value="ECO:0007669"/>
    <property type="project" value="TreeGrafter"/>
</dbReference>
<evidence type="ECO:0000256" key="1">
    <source>
        <dbReference type="ARBA" id="ARBA00023015"/>
    </source>
</evidence>
<dbReference type="InterPro" id="IPR050109">
    <property type="entry name" value="HTH-type_TetR-like_transc_reg"/>
</dbReference>
<keyword evidence="3" id="KW-0804">Transcription</keyword>
<dbReference type="InterPro" id="IPR009057">
    <property type="entry name" value="Homeodomain-like_sf"/>
</dbReference>
<keyword evidence="2 4" id="KW-0238">DNA-binding</keyword>
<dbReference type="SUPFAM" id="SSF48498">
    <property type="entry name" value="Tetracyclin repressor-like, C-terminal domain"/>
    <property type="match status" value="1"/>
</dbReference>
<dbReference type="AlphaFoldDB" id="A0A8J7FW62"/>
<gene>
    <name evidence="6" type="ORF">IOQ59_15310</name>
</gene>
<keyword evidence="7" id="KW-1185">Reference proteome</keyword>
<feature type="DNA-binding region" description="H-T-H motif" evidence="4">
    <location>
        <begin position="33"/>
        <end position="52"/>
    </location>
</feature>
<sequence length="208" mass="23041">MARRSDHSREELQEMALTAAETLLDEQGGAALSTRKVAAAIGYSVGALYLIFKNLDDLCWQINARTLRGLMNALDQQVDAPTPRARLKGYASAYLSYAQQWSHRWALLFDHSASEGDEAPEWLQATIAELFTRIEADLAELHPEETPEDITLAARTLWSSVHGITQLKLRDKLFFGGESAAQQMTDSLIDRYLDGWTPSDASVGGVTK</sequence>
<dbReference type="Pfam" id="PF00440">
    <property type="entry name" value="TetR_N"/>
    <property type="match status" value="1"/>
</dbReference>
<evidence type="ECO:0000313" key="7">
    <source>
        <dbReference type="Proteomes" id="UP000640333"/>
    </source>
</evidence>
<dbReference type="Gene3D" id="1.10.357.10">
    <property type="entry name" value="Tetracycline Repressor, domain 2"/>
    <property type="match status" value="1"/>
</dbReference>
<name>A0A8J7FW62_9GAMM</name>
<dbReference type="InterPro" id="IPR025996">
    <property type="entry name" value="MT1864/Rv1816-like_C"/>
</dbReference>
<dbReference type="InterPro" id="IPR036271">
    <property type="entry name" value="Tet_transcr_reg_TetR-rel_C_sf"/>
</dbReference>
<proteinExistence type="predicted"/>
<dbReference type="SUPFAM" id="SSF46689">
    <property type="entry name" value="Homeodomain-like"/>
    <property type="match status" value="1"/>
</dbReference>
<dbReference type="Pfam" id="PF13305">
    <property type="entry name" value="TetR_C_33"/>
    <property type="match status" value="1"/>
</dbReference>
<dbReference type="GO" id="GO:0003700">
    <property type="term" value="F:DNA-binding transcription factor activity"/>
    <property type="evidence" value="ECO:0007669"/>
    <property type="project" value="TreeGrafter"/>
</dbReference>
<evidence type="ECO:0000256" key="2">
    <source>
        <dbReference type="ARBA" id="ARBA00023125"/>
    </source>
</evidence>
<evidence type="ECO:0000313" key="6">
    <source>
        <dbReference type="EMBL" id="MBE9398625.1"/>
    </source>
</evidence>
<feature type="domain" description="HTH tetR-type" evidence="5">
    <location>
        <begin position="10"/>
        <end position="70"/>
    </location>
</feature>
<evidence type="ECO:0000259" key="5">
    <source>
        <dbReference type="PROSITE" id="PS50977"/>
    </source>
</evidence>
<keyword evidence="1" id="KW-0805">Transcription regulation</keyword>
<reference evidence="6" key="1">
    <citation type="submission" date="2020-10" db="EMBL/GenBank/DDBJ databases">
        <title>Bacterium isolated from coastal waters sediment.</title>
        <authorList>
            <person name="Chen R.-J."/>
            <person name="Lu D.-C."/>
            <person name="Zhu K.-L."/>
            <person name="Du Z.-J."/>
        </authorList>
    </citation>
    <scope>NUCLEOTIDE SEQUENCE</scope>
    <source>
        <strain evidence="6">N1Y112</strain>
    </source>
</reference>
<dbReference type="RefSeq" id="WP_193954282.1">
    <property type="nucleotide sequence ID" value="NZ_JADEYS010000016.1"/>
</dbReference>
<dbReference type="Proteomes" id="UP000640333">
    <property type="component" value="Unassembled WGS sequence"/>
</dbReference>
<accession>A0A8J7FW62</accession>
<dbReference type="PANTHER" id="PTHR30055:SF234">
    <property type="entry name" value="HTH-TYPE TRANSCRIPTIONAL REGULATOR BETI"/>
    <property type="match status" value="1"/>
</dbReference>